<dbReference type="GO" id="GO:0046872">
    <property type="term" value="F:metal ion binding"/>
    <property type="evidence" value="ECO:0007669"/>
    <property type="project" value="UniProtKB-KW"/>
</dbReference>
<feature type="transmembrane region" description="Helical" evidence="7">
    <location>
        <begin position="235"/>
        <end position="256"/>
    </location>
</feature>
<evidence type="ECO:0000256" key="7">
    <source>
        <dbReference type="SAM" id="Phobius"/>
    </source>
</evidence>
<dbReference type="NCBIfam" id="TIGR01065">
    <property type="entry name" value="hlyIII"/>
    <property type="match status" value="1"/>
</dbReference>
<feature type="transmembrane region" description="Helical" evidence="7">
    <location>
        <begin position="124"/>
        <end position="145"/>
    </location>
</feature>
<keyword evidence="6" id="KW-0479">Metal-binding</keyword>
<keyword evidence="3 7" id="KW-0812">Transmembrane</keyword>
<dbReference type="GO" id="GO:0016020">
    <property type="term" value="C:membrane"/>
    <property type="evidence" value="ECO:0007669"/>
    <property type="project" value="InterPro"/>
</dbReference>
<dbReference type="GO" id="GO:0140911">
    <property type="term" value="F:pore-forming activity"/>
    <property type="evidence" value="ECO:0007669"/>
    <property type="project" value="InterPro"/>
</dbReference>
<feature type="binding site" evidence="6">
    <location>
        <position position="234"/>
    </location>
    <ligand>
        <name>Zn(2+)</name>
        <dbReference type="ChEBI" id="CHEBI:29105"/>
    </ligand>
</feature>
<dbReference type="PANTHER" id="PTHR20855:SF129">
    <property type="entry name" value="HEMOLYSIN-3 HOMOLOG"/>
    <property type="match status" value="1"/>
</dbReference>
<evidence type="ECO:0000313" key="9">
    <source>
        <dbReference type="Proteomes" id="UP000218744"/>
    </source>
</evidence>
<feature type="transmembrane region" description="Helical" evidence="7">
    <location>
        <begin position="207"/>
        <end position="228"/>
    </location>
</feature>
<evidence type="ECO:0000256" key="6">
    <source>
        <dbReference type="PIRSR" id="PIRSR604254-1"/>
    </source>
</evidence>
<feature type="transmembrane region" description="Helical" evidence="7">
    <location>
        <begin position="184"/>
        <end position="201"/>
    </location>
</feature>
<dbReference type="InterPro" id="IPR005744">
    <property type="entry name" value="Hy-lIII"/>
</dbReference>
<evidence type="ECO:0000256" key="3">
    <source>
        <dbReference type="ARBA" id="ARBA00022692"/>
    </source>
</evidence>
<dbReference type="InterPro" id="IPR004254">
    <property type="entry name" value="AdipoR/HlyIII-related"/>
</dbReference>
<dbReference type="Pfam" id="PF03006">
    <property type="entry name" value="HlyIII"/>
    <property type="match status" value="1"/>
</dbReference>
<evidence type="ECO:0000256" key="2">
    <source>
        <dbReference type="ARBA" id="ARBA00008488"/>
    </source>
</evidence>
<evidence type="ECO:0000256" key="5">
    <source>
        <dbReference type="ARBA" id="ARBA00023136"/>
    </source>
</evidence>
<organism evidence="8 9">
    <name type="scientific">Lactococcus lactis subsp. hordniae</name>
    <dbReference type="NCBI Taxonomy" id="203404"/>
    <lineage>
        <taxon>Bacteria</taxon>
        <taxon>Bacillati</taxon>
        <taxon>Bacillota</taxon>
        <taxon>Bacilli</taxon>
        <taxon>Lactobacillales</taxon>
        <taxon>Streptococcaceae</taxon>
        <taxon>Lactococcus</taxon>
    </lineage>
</organism>
<evidence type="ECO:0000256" key="4">
    <source>
        <dbReference type="ARBA" id="ARBA00022989"/>
    </source>
</evidence>
<accession>A0A2A5SCL2</accession>
<dbReference type="EMBL" id="JXKA01000019">
    <property type="protein sequence ID" value="PCS11203.1"/>
    <property type="molecule type" value="Genomic_DNA"/>
</dbReference>
<protein>
    <submittedName>
        <fullName evidence="8">Hemolysin like protein</fullName>
    </submittedName>
</protein>
<keyword evidence="4 7" id="KW-1133">Transmembrane helix</keyword>
<dbReference type="PANTHER" id="PTHR20855">
    <property type="entry name" value="ADIPOR/PROGESTIN RECEPTOR-RELATED"/>
    <property type="match status" value="1"/>
</dbReference>
<reference evidence="8 9" key="1">
    <citation type="submission" date="2014-12" db="EMBL/GenBank/DDBJ databases">
        <title>Draft genome sequences of 10 type strains of Lactococcus.</title>
        <authorList>
            <person name="Sun Z."/>
            <person name="Zhong Z."/>
            <person name="Liu W."/>
            <person name="Zhang W."/>
            <person name="Zhang H."/>
        </authorList>
    </citation>
    <scope>NUCLEOTIDE SEQUENCE [LARGE SCALE GENOMIC DNA]</scope>
    <source>
        <strain evidence="8 9">DSM 20450</strain>
    </source>
</reference>
<keyword evidence="6" id="KW-0862">Zinc</keyword>
<dbReference type="GO" id="GO:0012505">
    <property type="term" value="C:endomembrane system"/>
    <property type="evidence" value="ECO:0007669"/>
    <property type="project" value="UniProtKB-SubCell"/>
</dbReference>
<feature type="transmembrane region" description="Helical" evidence="7">
    <location>
        <begin position="56"/>
        <end position="78"/>
    </location>
</feature>
<name>A0A2A5SCL2_LACLH</name>
<feature type="transmembrane region" description="Helical" evidence="7">
    <location>
        <begin position="90"/>
        <end position="112"/>
    </location>
</feature>
<comment type="subcellular location">
    <subcellularLocation>
        <location evidence="1">Endomembrane system</location>
        <topology evidence="1">Multi-pass membrane protein</topology>
    </subcellularLocation>
</comment>
<keyword evidence="5 7" id="KW-0472">Membrane</keyword>
<feature type="binding site" evidence="6">
    <location>
        <position position="110"/>
    </location>
    <ligand>
        <name>Zn(2+)</name>
        <dbReference type="ChEBI" id="CHEBI:29105"/>
    </ligand>
</feature>
<comment type="caution">
    <text evidence="8">The sequence shown here is derived from an EMBL/GenBank/DDBJ whole genome shotgun (WGS) entry which is preliminary data.</text>
</comment>
<evidence type="ECO:0000256" key="1">
    <source>
        <dbReference type="ARBA" id="ARBA00004127"/>
    </source>
</evidence>
<feature type="transmembrane region" description="Helical" evidence="7">
    <location>
        <begin position="151"/>
        <end position="172"/>
    </location>
</feature>
<dbReference type="Proteomes" id="UP000218744">
    <property type="component" value="Unassembled WGS sequence"/>
</dbReference>
<dbReference type="AlphaFoldDB" id="A0A2A5SCL2"/>
<evidence type="ECO:0000313" key="8">
    <source>
        <dbReference type="EMBL" id="PCS11203.1"/>
    </source>
</evidence>
<comment type="similarity">
    <text evidence="2">Belongs to the UPF0073 (Hly-III) family.</text>
</comment>
<proteinExistence type="inferred from homology"/>
<feature type="binding site" evidence="6">
    <location>
        <position position="238"/>
    </location>
    <ligand>
        <name>Zn(2+)</name>
        <dbReference type="ChEBI" id="CHEBI:29105"/>
    </ligand>
</feature>
<gene>
    <name evidence="8" type="ORF">RU90_GL000834</name>
</gene>
<sequence length="257" mass="28743">MLSYIITNFQLERAKKVDNIIFFDSKNKLKIAQKLNKSINWRDQMEETQGSKTYQIFNAVTHGAGTGLAIAALVLLVIKGAASGSALEVVAFTIYGASLVILFLCSTLAHSLHFTKAVKVFRVFDHNGIFFLIAGTYTPYCLVALNNWLGWIVLAVIWICSILGIVLTSIYLPKWGKTPKLSTVLYVVLGWMILIVIYPLWNALHPVGFWLLVAGGVVYSVGALIYHFKFPFAHVVWHLFVLLAAMLMFFSVYLYVG</sequence>